<dbReference type="Pfam" id="PF13432">
    <property type="entry name" value="TPR_16"/>
    <property type="match status" value="2"/>
</dbReference>
<feature type="repeat" description="TPR" evidence="1">
    <location>
        <begin position="338"/>
        <end position="371"/>
    </location>
</feature>
<comment type="caution">
    <text evidence="3">The sequence shown here is derived from an EMBL/GenBank/DDBJ whole genome shotgun (WGS) entry which is preliminary data.</text>
</comment>
<dbReference type="EMBL" id="JALJOS010000002">
    <property type="protein sequence ID" value="KAK9842872.1"/>
    <property type="molecule type" value="Genomic_DNA"/>
</dbReference>
<organism evidence="3 4">
    <name type="scientific">Apatococcus lobatus</name>
    <dbReference type="NCBI Taxonomy" id="904363"/>
    <lineage>
        <taxon>Eukaryota</taxon>
        <taxon>Viridiplantae</taxon>
        <taxon>Chlorophyta</taxon>
        <taxon>core chlorophytes</taxon>
        <taxon>Trebouxiophyceae</taxon>
        <taxon>Chlorellales</taxon>
        <taxon>Chlorellaceae</taxon>
        <taxon>Apatococcus</taxon>
    </lineage>
</organism>
<dbReference type="InterPro" id="IPR011990">
    <property type="entry name" value="TPR-like_helical_dom_sf"/>
</dbReference>
<sequence>MDLEKAIASSEFVAAAKVLDKELRSAAGSDQDKAEILCNRGFCYQQAGLLRKALKDFLEACKLNESNIRAAVGQGEVLHLLKRREEAKASWQHAASHVRPTSDISMAFRAAALLKDADGLMLRPSSAVSLPAAVPSAPAANGHPYAVDMSRAHQSPQAKDTTSGFTLIEEAGSAENDLPASSSSSARVKGHHSFPGSSAVSGASDMQQRNGHSSVRDMQKSVEQQSAAVSLAVAQINAGKIQEAEDLLDAVLNGGGRTPNLGAYVARGTARALQRKLEGAVSDFSEAINQMPTYADGWKRRGQARAALEQHADALEDLLKARELQKLSPLPGSPPETGEIEVELGILHQKMRNFRRAVVELQKATKLGPKNAQAWNLRGQCHTSLGDIAEGVKCYEQAVKLQLGLREAWINMGIAEKEAAHVKQAKRALLQGTSLDTPASPSLHGMRTLAHMWQGCGAHPRAIEVLTKALAKDRPELQVELLFLRGACQHALGHHREAARDYEKALLAETPEKAGEETRSQQFLSFYQKELALYAYSHLDLAVRGYSLDQEISPLFKEHWCKKGPPTQEFLMHYSLQPSLKAGSGTRERPPQPEVAAVAWLCKAADAIGTRMQYSHQGFLPNVRQQRAGGLAAIELAQTLRKLISCQSTGEDIIVREGASGIQDAHPFKWRDAMDIIVKWRQLAEPNDQVIWVDLLTKREFEAGFGSHTPMFSGQTKCVRYYMNFERALRVMKDVLLKEGKAFDAANNPVPMAGDAKQSQVQDAQTAEHMWQALQVDSWVVVPILSSARPGHVMEGTRLTVVRVRDMPDAYEFSIRTPVTPARWQDFAEELDAVWQAAVDAIGSQSKERAAEAILKYAYYWYNFMPLARGSAMVGYTTILSLFLAAGMPISAAIPKDYQVDWEAILESNPSKFVSAIGSWLYPPAAKGQPSTPAPSSQYPDPETLPAVADVLITTRHRLEALNGPDHPRL</sequence>
<dbReference type="InterPro" id="IPR019734">
    <property type="entry name" value="TPR_rpt"/>
</dbReference>
<dbReference type="PROSITE" id="PS50005">
    <property type="entry name" value="TPR"/>
    <property type="match status" value="3"/>
</dbReference>
<dbReference type="GO" id="GO:0045892">
    <property type="term" value="P:negative regulation of DNA-templated transcription"/>
    <property type="evidence" value="ECO:0007669"/>
    <property type="project" value="InterPro"/>
</dbReference>
<feature type="compositionally biased region" description="Polar residues" evidence="2">
    <location>
        <begin position="195"/>
        <end position="213"/>
    </location>
</feature>
<keyword evidence="1" id="KW-0802">TPR repeat</keyword>
<name>A0AAW1SAM2_9CHLO</name>
<dbReference type="PANTHER" id="PTHR44749:SF1">
    <property type="entry name" value="TETRATRICOPEPTIDE-LIKE HELICAL DOMAIN-CONTAINING PROTEIN"/>
    <property type="match status" value="1"/>
</dbReference>
<evidence type="ECO:0000256" key="1">
    <source>
        <dbReference type="PROSITE-ProRule" id="PRU00339"/>
    </source>
</evidence>
<evidence type="ECO:0000256" key="2">
    <source>
        <dbReference type="SAM" id="MobiDB-lite"/>
    </source>
</evidence>
<dbReference type="AlphaFoldDB" id="A0AAW1SAM2"/>
<feature type="region of interest" description="Disordered" evidence="2">
    <location>
        <begin position="174"/>
        <end position="222"/>
    </location>
</feature>
<dbReference type="SMART" id="SM00028">
    <property type="entry name" value="TPR"/>
    <property type="match status" value="7"/>
</dbReference>
<dbReference type="InterPro" id="IPR044650">
    <property type="entry name" value="SRFR1-like"/>
</dbReference>
<dbReference type="Pfam" id="PF13181">
    <property type="entry name" value="TPR_8"/>
    <property type="match status" value="1"/>
</dbReference>
<dbReference type="Gene3D" id="1.25.40.10">
    <property type="entry name" value="Tetratricopeptide repeat domain"/>
    <property type="match status" value="3"/>
</dbReference>
<evidence type="ECO:0000313" key="4">
    <source>
        <dbReference type="Proteomes" id="UP001438707"/>
    </source>
</evidence>
<protein>
    <submittedName>
        <fullName evidence="3">Uncharacterized protein</fullName>
    </submittedName>
</protein>
<proteinExistence type="predicted"/>
<feature type="repeat" description="TPR" evidence="1">
    <location>
        <begin position="372"/>
        <end position="405"/>
    </location>
</feature>
<accession>A0AAW1SAM2</accession>
<evidence type="ECO:0000313" key="3">
    <source>
        <dbReference type="EMBL" id="KAK9842872.1"/>
    </source>
</evidence>
<reference evidence="3 4" key="1">
    <citation type="journal article" date="2024" name="Nat. Commun.">
        <title>Phylogenomics reveals the evolutionary origins of lichenization in chlorophyte algae.</title>
        <authorList>
            <person name="Puginier C."/>
            <person name="Libourel C."/>
            <person name="Otte J."/>
            <person name="Skaloud P."/>
            <person name="Haon M."/>
            <person name="Grisel S."/>
            <person name="Petersen M."/>
            <person name="Berrin J.G."/>
            <person name="Delaux P.M."/>
            <person name="Dal Grande F."/>
            <person name="Keller J."/>
        </authorList>
    </citation>
    <scope>NUCLEOTIDE SEQUENCE [LARGE SCALE GENOMIC DNA]</scope>
    <source>
        <strain evidence="3 4">SAG 2145</strain>
    </source>
</reference>
<dbReference type="SUPFAM" id="SSF48452">
    <property type="entry name" value="TPR-like"/>
    <property type="match status" value="3"/>
</dbReference>
<gene>
    <name evidence="3" type="ORF">WJX74_003734</name>
</gene>
<feature type="repeat" description="TPR" evidence="1">
    <location>
        <begin position="34"/>
        <end position="67"/>
    </location>
</feature>
<keyword evidence="4" id="KW-1185">Reference proteome</keyword>
<dbReference type="PANTHER" id="PTHR44749">
    <property type="entry name" value="SUPPRESSOR OF RPS4-RLD 1"/>
    <property type="match status" value="1"/>
</dbReference>
<dbReference type="Proteomes" id="UP001438707">
    <property type="component" value="Unassembled WGS sequence"/>
</dbReference>